<dbReference type="EMBL" id="WHUW01000026">
    <property type="protein sequence ID" value="KAF8435042.1"/>
    <property type="molecule type" value="Genomic_DNA"/>
</dbReference>
<reference evidence="1" key="1">
    <citation type="submission" date="2019-10" db="EMBL/GenBank/DDBJ databases">
        <authorList>
            <consortium name="DOE Joint Genome Institute"/>
            <person name="Kuo A."/>
            <person name="Miyauchi S."/>
            <person name="Kiss E."/>
            <person name="Drula E."/>
            <person name="Kohler A."/>
            <person name="Sanchez-Garcia M."/>
            <person name="Andreopoulos B."/>
            <person name="Barry K.W."/>
            <person name="Bonito G."/>
            <person name="Buee M."/>
            <person name="Carver A."/>
            <person name="Chen C."/>
            <person name="Cichocki N."/>
            <person name="Clum A."/>
            <person name="Culley D."/>
            <person name="Crous P.W."/>
            <person name="Fauchery L."/>
            <person name="Girlanda M."/>
            <person name="Hayes R."/>
            <person name="Keri Z."/>
            <person name="LaButti K."/>
            <person name="Lipzen A."/>
            <person name="Lombard V."/>
            <person name="Magnuson J."/>
            <person name="Maillard F."/>
            <person name="Morin E."/>
            <person name="Murat C."/>
            <person name="Nolan M."/>
            <person name="Ohm R."/>
            <person name="Pangilinan J."/>
            <person name="Pereira M."/>
            <person name="Perotto S."/>
            <person name="Peter M."/>
            <person name="Riley R."/>
            <person name="Sitrit Y."/>
            <person name="Stielow B."/>
            <person name="Szollosi G."/>
            <person name="Zifcakova L."/>
            <person name="Stursova M."/>
            <person name="Spatafora J.W."/>
            <person name="Tedersoo L."/>
            <person name="Vaario L.-M."/>
            <person name="Yamada A."/>
            <person name="Yan M."/>
            <person name="Wang P."/>
            <person name="Xu J."/>
            <person name="Bruns T."/>
            <person name="Baldrian P."/>
            <person name="Vilgalys R."/>
            <person name="Henrissat B."/>
            <person name="Grigoriev I.V."/>
            <person name="Hibbett D."/>
            <person name="Nagy L.G."/>
            <person name="Martin F.M."/>
        </authorList>
    </citation>
    <scope>NUCLEOTIDE SEQUENCE</scope>
    <source>
        <strain evidence="1">BED1</strain>
    </source>
</reference>
<organism evidence="1 2">
    <name type="scientific">Boletus edulis BED1</name>
    <dbReference type="NCBI Taxonomy" id="1328754"/>
    <lineage>
        <taxon>Eukaryota</taxon>
        <taxon>Fungi</taxon>
        <taxon>Dikarya</taxon>
        <taxon>Basidiomycota</taxon>
        <taxon>Agaricomycotina</taxon>
        <taxon>Agaricomycetes</taxon>
        <taxon>Agaricomycetidae</taxon>
        <taxon>Boletales</taxon>
        <taxon>Boletineae</taxon>
        <taxon>Boletaceae</taxon>
        <taxon>Boletoideae</taxon>
        <taxon>Boletus</taxon>
    </lineage>
</organism>
<evidence type="ECO:0000313" key="1">
    <source>
        <dbReference type="EMBL" id="KAF8435042.1"/>
    </source>
</evidence>
<name>A0AAD4GB22_BOLED</name>
<comment type="caution">
    <text evidence="1">The sequence shown here is derived from an EMBL/GenBank/DDBJ whole genome shotgun (WGS) entry which is preliminary data.</text>
</comment>
<gene>
    <name evidence="1" type="ORF">L210DRAFT_3551749</name>
</gene>
<accession>A0AAD4GB22</accession>
<evidence type="ECO:0000313" key="2">
    <source>
        <dbReference type="Proteomes" id="UP001194468"/>
    </source>
</evidence>
<keyword evidence="2" id="KW-1185">Reference proteome</keyword>
<proteinExistence type="predicted"/>
<reference evidence="1" key="2">
    <citation type="journal article" date="2020" name="Nat. Commun.">
        <title>Large-scale genome sequencing of mycorrhizal fungi provides insights into the early evolution of symbiotic traits.</title>
        <authorList>
            <person name="Miyauchi S."/>
            <person name="Kiss E."/>
            <person name="Kuo A."/>
            <person name="Drula E."/>
            <person name="Kohler A."/>
            <person name="Sanchez-Garcia M."/>
            <person name="Morin E."/>
            <person name="Andreopoulos B."/>
            <person name="Barry K.W."/>
            <person name="Bonito G."/>
            <person name="Buee M."/>
            <person name="Carver A."/>
            <person name="Chen C."/>
            <person name="Cichocki N."/>
            <person name="Clum A."/>
            <person name="Culley D."/>
            <person name="Crous P.W."/>
            <person name="Fauchery L."/>
            <person name="Girlanda M."/>
            <person name="Hayes R.D."/>
            <person name="Keri Z."/>
            <person name="LaButti K."/>
            <person name="Lipzen A."/>
            <person name="Lombard V."/>
            <person name="Magnuson J."/>
            <person name="Maillard F."/>
            <person name="Murat C."/>
            <person name="Nolan M."/>
            <person name="Ohm R.A."/>
            <person name="Pangilinan J."/>
            <person name="Pereira M.F."/>
            <person name="Perotto S."/>
            <person name="Peter M."/>
            <person name="Pfister S."/>
            <person name="Riley R."/>
            <person name="Sitrit Y."/>
            <person name="Stielow J.B."/>
            <person name="Szollosi G."/>
            <person name="Zifcakova L."/>
            <person name="Stursova M."/>
            <person name="Spatafora J.W."/>
            <person name="Tedersoo L."/>
            <person name="Vaario L.M."/>
            <person name="Yamada A."/>
            <person name="Yan M."/>
            <person name="Wang P."/>
            <person name="Xu J."/>
            <person name="Bruns T."/>
            <person name="Baldrian P."/>
            <person name="Vilgalys R."/>
            <person name="Dunand C."/>
            <person name="Henrissat B."/>
            <person name="Grigoriev I.V."/>
            <person name="Hibbett D."/>
            <person name="Nagy L.G."/>
            <person name="Martin F.M."/>
        </authorList>
    </citation>
    <scope>NUCLEOTIDE SEQUENCE</scope>
    <source>
        <strain evidence="1">BED1</strain>
    </source>
</reference>
<protein>
    <submittedName>
        <fullName evidence="1">Uncharacterized protein</fullName>
    </submittedName>
</protein>
<dbReference type="Proteomes" id="UP001194468">
    <property type="component" value="Unassembled WGS sequence"/>
</dbReference>
<sequence length="72" mass="8073">MSAWATAALDLLLTGPHRWGLSLSLEVLMEGQLHVKPLTARWYLLWSVTGDQPCPLHRRIQGHPHPSGCYTT</sequence>
<dbReference type="AlphaFoldDB" id="A0AAD4GB22"/>